<evidence type="ECO:0000313" key="2">
    <source>
        <dbReference type="EMBL" id="BAD25110.1"/>
    </source>
</evidence>
<dbReference type="AlphaFoldDB" id="Q6H839"/>
<gene>
    <name evidence="2" type="primary">OJ1267_F10.8</name>
</gene>
<accession>Q6H839</accession>
<reference evidence="3" key="1">
    <citation type="journal article" date="2005" name="Nature">
        <title>The map-based sequence of the rice genome.</title>
        <authorList>
            <consortium name="International rice genome sequencing project (IRGSP)"/>
            <person name="Matsumoto T."/>
            <person name="Wu J."/>
            <person name="Kanamori H."/>
            <person name="Katayose Y."/>
            <person name="Fujisawa M."/>
            <person name="Namiki N."/>
            <person name="Mizuno H."/>
            <person name="Yamamoto K."/>
            <person name="Antonio B.A."/>
            <person name="Baba T."/>
            <person name="Sakata K."/>
            <person name="Nagamura Y."/>
            <person name="Aoki H."/>
            <person name="Arikawa K."/>
            <person name="Arita K."/>
            <person name="Bito T."/>
            <person name="Chiden Y."/>
            <person name="Fujitsuka N."/>
            <person name="Fukunaka R."/>
            <person name="Hamada M."/>
            <person name="Harada C."/>
            <person name="Hayashi A."/>
            <person name="Hijishita S."/>
            <person name="Honda M."/>
            <person name="Hosokawa S."/>
            <person name="Ichikawa Y."/>
            <person name="Idonuma A."/>
            <person name="Iijima M."/>
            <person name="Ikeda M."/>
            <person name="Ikeno M."/>
            <person name="Ito K."/>
            <person name="Ito S."/>
            <person name="Ito T."/>
            <person name="Ito Y."/>
            <person name="Ito Y."/>
            <person name="Iwabuchi A."/>
            <person name="Kamiya K."/>
            <person name="Karasawa W."/>
            <person name="Kurita K."/>
            <person name="Katagiri S."/>
            <person name="Kikuta A."/>
            <person name="Kobayashi H."/>
            <person name="Kobayashi N."/>
            <person name="Machita K."/>
            <person name="Maehara T."/>
            <person name="Masukawa M."/>
            <person name="Mizubayashi T."/>
            <person name="Mukai Y."/>
            <person name="Nagasaki H."/>
            <person name="Nagata Y."/>
            <person name="Naito S."/>
            <person name="Nakashima M."/>
            <person name="Nakama Y."/>
            <person name="Nakamichi Y."/>
            <person name="Nakamura M."/>
            <person name="Meguro A."/>
            <person name="Negishi M."/>
            <person name="Ohta I."/>
            <person name="Ohta T."/>
            <person name="Okamoto M."/>
            <person name="Ono N."/>
            <person name="Saji S."/>
            <person name="Sakaguchi M."/>
            <person name="Sakai K."/>
            <person name="Shibata M."/>
            <person name="Shimokawa T."/>
            <person name="Song J."/>
            <person name="Takazaki Y."/>
            <person name="Terasawa K."/>
            <person name="Tsugane M."/>
            <person name="Tsuji K."/>
            <person name="Ueda S."/>
            <person name="Waki K."/>
            <person name="Yamagata H."/>
            <person name="Yamamoto M."/>
            <person name="Yamamoto S."/>
            <person name="Yamane H."/>
            <person name="Yoshiki S."/>
            <person name="Yoshihara R."/>
            <person name="Yukawa K."/>
            <person name="Zhong H."/>
            <person name="Yano M."/>
            <person name="Yuan Q."/>
            <person name="Ouyang S."/>
            <person name="Liu J."/>
            <person name="Jones K.M."/>
            <person name="Gansberger K."/>
            <person name="Moffat K."/>
            <person name="Hill J."/>
            <person name="Bera J."/>
            <person name="Fadrosh D."/>
            <person name="Jin S."/>
            <person name="Johri S."/>
            <person name="Kim M."/>
            <person name="Overton L."/>
            <person name="Reardon M."/>
            <person name="Tsitrin T."/>
            <person name="Vuong H."/>
            <person name="Weaver B."/>
            <person name="Ciecko A."/>
            <person name="Tallon L."/>
            <person name="Jackson J."/>
            <person name="Pai G."/>
            <person name="Aken S.V."/>
            <person name="Utterback T."/>
            <person name="Reidmuller S."/>
            <person name="Feldblyum T."/>
            <person name="Hsiao J."/>
            <person name="Zismann V."/>
            <person name="Iobst S."/>
            <person name="de Vazeille A.R."/>
            <person name="Buell C.R."/>
            <person name="Ying K."/>
            <person name="Li Y."/>
            <person name="Lu T."/>
            <person name="Huang Y."/>
            <person name="Zhao Q."/>
            <person name="Feng Q."/>
            <person name="Zhang L."/>
            <person name="Zhu J."/>
            <person name="Weng Q."/>
            <person name="Mu J."/>
            <person name="Lu Y."/>
            <person name="Fan D."/>
            <person name="Liu Y."/>
            <person name="Guan J."/>
            <person name="Zhang Y."/>
            <person name="Yu S."/>
            <person name="Liu X."/>
            <person name="Zhang Y."/>
            <person name="Hong G."/>
            <person name="Han B."/>
            <person name="Choisne N."/>
            <person name="Demange N."/>
            <person name="Orjeda G."/>
            <person name="Samain S."/>
            <person name="Cattolico L."/>
            <person name="Pelletier E."/>
            <person name="Couloux A."/>
            <person name="Segurens B."/>
            <person name="Wincker P."/>
            <person name="D'Hont A."/>
            <person name="Scarpelli C."/>
            <person name="Weissenbach J."/>
            <person name="Salanoubat M."/>
            <person name="Quetier F."/>
            <person name="Yu Y."/>
            <person name="Kim H.R."/>
            <person name="Rambo T."/>
            <person name="Currie J."/>
            <person name="Collura K."/>
            <person name="Luo M."/>
            <person name="Yang T."/>
            <person name="Ammiraju J.S.S."/>
            <person name="Engler F."/>
            <person name="Soderlund C."/>
            <person name="Wing R.A."/>
            <person name="Palmer L.E."/>
            <person name="de la Bastide M."/>
            <person name="Spiegel L."/>
            <person name="Nascimento L."/>
            <person name="Zutavern T."/>
            <person name="O'Shaughnessy A."/>
            <person name="Dike S."/>
            <person name="Dedhia N."/>
            <person name="Preston R."/>
            <person name="Balija V."/>
            <person name="McCombie W.R."/>
            <person name="Chow T."/>
            <person name="Chen H."/>
            <person name="Chung M."/>
            <person name="Chen C."/>
            <person name="Shaw J."/>
            <person name="Wu H."/>
            <person name="Hsiao K."/>
            <person name="Chao Y."/>
            <person name="Chu M."/>
            <person name="Cheng C."/>
            <person name="Hour A."/>
            <person name="Lee P."/>
            <person name="Lin S."/>
            <person name="Lin Y."/>
            <person name="Liou J."/>
            <person name="Liu S."/>
            <person name="Hsing Y."/>
            <person name="Raghuvanshi S."/>
            <person name="Mohanty A."/>
            <person name="Bharti A.K."/>
            <person name="Gaur A."/>
            <person name="Gupta V."/>
            <person name="Kumar D."/>
            <person name="Ravi V."/>
            <person name="Vij S."/>
            <person name="Kapur A."/>
            <person name="Khurana P."/>
            <person name="Khurana P."/>
            <person name="Khurana J.P."/>
            <person name="Tyagi A.K."/>
            <person name="Gaikwad K."/>
            <person name="Singh A."/>
            <person name="Dalal V."/>
            <person name="Srivastava S."/>
            <person name="Dixit A."/>
            <person name="Pal A.K."/>
            <person name="Ghazi I.A."/>
            <person name="Yadav M."/>
            <person name="Pandit A."/>
            <person name="Bhargava A."/>
            <person name="Sureshbabu K."/>
            <person name="Batra K."/>
            <person name="Sharma T.R."/>
            <person name="Mohapatra T."/>
            <person name="Singh N.K."/>
            <person name="Messing J."/>
            <person name="Nelson A.B."/>
            <person name="Fuks G."/>
            <person name="Kavchok S."/>
            <person name="Keizer G."/>
            <person name="Linton E."/>
            <person name="Llaca V."/>
            <person name="Song R."/>
            <person name="Tanyolac B."/>
            <person name="Young S."/>
            <person name="Ho-Il K."/>
            <person name="Hahn J.H."/>
            <person name="Sangsakoo G."/>
            <person name="Vanavichit A."/>
            <person name="de Mattos Luiz.A.T."/>
            <person name="Zimmer P.D."/>
            <person name="Malone G."/>
            <person name="Dellagostin O."/>
            <person name="de Oliveira A.C."/>
            <person name="Bevan M."/>
            <person name="Bancroft I."/>
            <person name="Minx P."/>
            <person name="Cordum H."/>
            <person name="Wilson R."/>
            <person name="Cheng Z."/>
            <person name="Jin W."/>
            <person name="Jiang J."/>
            <person name="Leong S.A."/>
            <person name="Iwama H."/>
            <person name="Gojobori T."/>
            <person name="Itoh T."/>
            <person name="Niimura Y."/>
            <person name="Fujii Y."/>
            <person name="Habara T."/>
            <person name="Sakai H."/>
            <person name="Sato Y."/>
            <person name="Wilson G."/>
            <person name="Kumar K."/>
            <person name="McCouch S."/>
            <person name="Juretic N."/>
            <person name="Hoen D."/>
            <person name="Wright S."/>
            <person name="Bruskiewich R."/>
            <person name="Bureau T."/>
            <person name="Miyao A."/>
            <person name="Hirochika H."/>
            <person name="Nishikawa T."/>
            <person name="Kadowaki K."/>
            <person name="Sugiura M."/>
            <person name="Burr B."/>
            <person name="Sasaki T."/>
        </authorList>
    </citation>
    <scope>NUCLEOTIDE SEQUENCE [LARGE SCALE GENOMIC DNA]</scope>
    <source>
        <strain evidence="3">cv. Nipponbare</strain>
    </source>
</reference>
<evidence type="ECO:0000313" key="3">
    <source>
        <dbReference type="Proteomes" id="UP000000763"/>
    </source>
</evidence>
<reference evidence="3" key="2">
    <citation type="journal article" date="2008" name="Nucleic Acids Res.">
        <title>The rice annotation project database (RAP-DB): 2008 update.</title>
        <authorList>
            <consortium name="The rice annotation project (RAP)"/>
        </authorList>
    </citation>
    <scope>GENOME REANNOTATION</scope>
    <source>
        <strain evidence="3">cv. Nipponbare</strain>
    </source>
</reference>
<feature type="region of interest" description="Disordered" evidence="1">
    <location>
        <begin position="50"/>
        <end position="75"/>
    </location>
</feature>
<evidence type="ECO:0000256" key="1">
    <source>
        <dbReference type="SAM" id="MobiDB-lite"/>
    </source>
</evidence>
<organism evidence="2 3">
    <name type="scientific">Oryza sativa subsp. japonica</name>
    <name type="common">Rice</name>
    <dbReference type="NCBI Taxonomy" id="39947"/>
    <lineage>
        <taxon>Eukaryota</taxon>
        <taxon>Viridiplantae</taxon>
        <taxon>Streptophyta</taxon>
        <taxon>Embryophyta</taxon>
        <taxon>Tracheophyta</taxon>
        <taxon>Spermatophyta</taxon>
        <taxon>Magnoliopsida</taxon>
        <taxon>Liliopsida</taxon>
        <taxon>Poales</taxon>
        <taxon>Poaceae</taxon>
        <taxon>BOP clade</taxon>
        <taxon>Oryzoideae</taxon>
        <taxon>Oryzeae</taxon>
        <taxon>Oryzinae</taxon>
        <taxon>Oryza</taxon>
        <taxon>Oryza sativa</taxon>
    </lineage>
</organism>
<protein>
    <submittedName>
        <fullName evidence="2">Uncharacterized protein</fullName>
    </submittedName>
</protein>
<proteinExistence type="predicted"/>
<sequence>MVQNPPGKNKQNSHRQLVTLSGGRSGASLLLGYVYALLPNTARWLASSLHSTASEEREPDTRSGGSALRRSGGGAKLGRGAVSANAFYSQYRAGTRNIGDEERRHGAHSPSHLVADAFHRAIAISVVGIMLRTRRCSGWLFYTTTTSGCCRCPYRSSSVLRVTMGAEYRY</sequence>
<dbReference type="Proteomes" id="UP000000763">
    <property type="component" value="Chromosome 2"/>
</dbReference>
<dbReference type="EMBL" id="AP004085">
    <property type="protein sequence ID" value="BAD25110.1"/>
    <property type="molecule type" value="Genomic_DNA"/>
</dbReference>
<name>Q6H839_ORYSJ</name>